<dbReference type="EMBL" id="JAIQCV010000003">
    <property type="protein sequence ID" value="KAH1115101.1"/>
    <property type="molecule type" value="Genomic_DNA"/>
</dbReference>
<feature type="domain" description="DUF4219" evidence="1">
    <location>
        <begin position="13"/>
        <end position="36"/>
    </location>
</feature>
<dbReference type="Pfam" id="PF13961">
    <property type="entry name" value="DUF4219"/>
    <property type="match status" value="1"/>
</dbReference>
<sequence>MSFTPQPPPIFAGENYHIWEVKMKTYLQAHDLWNVVGNDTESALLRDNLTIAQIRKHSEECAKKHKAMACL</sequence>
<dbReference type="PANTHER" id="PTHR35317:SF31">
    <property type="entry name" value="DUF4219 DOMAIN-CONTAINING PROTEIN"/>
    <property type="match status" value="1"/>
</dbReference>
<keyword evidence="3" id="KW-1185">Reference proteome</keyword>
<dbReference type="PANTHER" id="PTHR35317">
    <property type="entry name" value="OS04G0629600 PROTEIN"/>
    <property type="match status" value="1"/>
</dbReference>
<accession>A0A9D3W8H8</accession>
<evidence type="ECO:0000313" key="3">
    <source>
        <dbReference type="Proteomes" id="UP000828251"/>
    </source>
</evidence>
<dbReference type="Proteomes" id="UP000828251">
    <property type="component" value="Unassembled WGS sequence"/>
</dbReference>
<dbReference type="AlphaFoldDB" id="A0A9D3W8H8"/>
<evidence type="ECO:0000313" key="2">
    <source>
        <dbReference type="EMBL" id="KAH1115101.1"/>
    </source>
</evidence>
<dbReference type="OrthoDB" id="981249at2759"/>
<dbReference type="InterPro" id="IPR025314">
    <property type="entry name" value="DUF4219"/>
</dbReference>
<gene>
    <name evidence="2" type="ORF">J1N35_008479</name>
</gene>
<protein>
    <recommendedName>
        <fullName evidence="1">DUF4219 domain-containing protein</fullName>
    </recommendedName>
</protein>
<name>A0A9D3W8H8_9ROSI</name>
<reference evidence="2 3" key="1">
    <citation type="journal article" date="2021" name="Plant Biotechnol. J.">
        <title>Multi-omics assisted identification of the key and species-specific regulatory components of drought-tolerant mechanisms in Gossypium stocksii.</title>
        <authorList>
            <person name="Yu D."/>
            <person name="Ke L."/>
            <person name="Zhang D."/>
            <person name="Wu Y."/>
            <person name="Sun Y."/>
            <person name="Mei J."/>
            <person name="Sun J."/>
            <person name="Sun Y."/>
        </authorList>
    </citation>
    <scope>NUCLEOTIDE SEQUENCE [LARGE SCALE GENOMIC DNA]</scope>
    <source>
        <strain evidence="3">cv. E1</strain>
        <tissue evidence="2">Leaf</tissue>
    </source>
</reference>
<comment type="caution">
    <text evidence="2">The sequence shown here is derived from an EMBL/GenBank/DDBJ whole genome shotgun (WGS) entry which is preliminary data.</text>
</comment>
<organism evidence="2 3">
    <name type="scientific">Gossypium stocksii</name>
    <dbReference type="NCBI Taxonomy" id="47602"/>
    <lineage>
        <taxon>Eukaryota</taxon>
        <taxon>Viridiplantae</taxon>
        <taxon>Streptophyta</taxon>
        <taxon>Embryophyta</taxon>
        <taxon>Tracheophyta</taxon>
        <taxon>Spermatophyta</taxon>
        <taxon>Magnoliopsida</taxon>
        <taxon>eudicotyledons</taxon>
        <taxon>Gunneridae</taxon>
        <taxon>Pentapetalae</taxon>
        <taxon>rosids</taxon>
        <taxon>malvids</taxon>
        <taxon>Malvales</taxon>
        <taxon>Malvaceae</taxon>
        <taxon>Malvoideae</taxon>
        <taxon>Gossypium</taxon>
    </lineage>
</organism>
<evidence type="ECO:0000259" key="1">
    <source>
        <dbReference type="Pfam" id="PF13961"/>
    </source>
</evidence>
<proteinExistence type="predicted"/>